<dbReference type="EMBL" id="RBWW01000006">
    <property type="protein sequence ID" value="RKS74138.1"/>
    <property type="molecule type" value="Genomic_DNA"/>
</dbReference>
<dbReference type="Gene3D" id="1.10.287.1490">
    <property type="match status" value="1"/>
</dbReference>
<reference evidence="2 3" key="1">
    <citation type="submission" date="2018-10" db="EMBL/GenBank/DDBJ databases">
        <title>Genomic Encyclopedia of Archaeal and Bacterial Type Strains, Phase II (KMG-II): from individual species to whole genera.</title>
        <authorList>
            <person name="Goeker M."/>
        </authorList>
    </citation>
    <scope>NUCLEOTIDE SEQUENCE [LARGE SCALE GENOMIC DNA]</scope>
    <source>
        <strain evidence="2 3">DSM 11927</strain>
    </source>
</reference>
<comment type="caution">
    <text evidence="2">The sequence shown here is derived from an EMBL/GenBank/DDBJ whole genome shotgun (WGS) entry which is preliminary data.</text>
</comment>
<name>A0A495QMC6_9EURY</name>
<accession>A0A495QMC6</accession>
<evidence type="ECO:0000313" key="3">
    <source>
        <dbReference type="Proteomes" id="UP000268233"/>
    </source>
</evidence>
<sequence length="178" mass="20259">MTVKGVSYLSDGYLECEACILGYEVCIMDRVTVSLDEKSGEAVTANVGDGSAYESKSAFVRECIRQYEQVESLQQRIDALEDELATTREQRDSAETEAAELRDRVDDLERELEQQEARTDDLRRQLKAANAKNDQMQELANYVEDERRVEQQWREAGLLTKTKWKVFGMPGDEDSSTA</sequence>
<protein>
    <submittedName>
        <fullName evidence="2">Uncharacterized protein</fullName>
    </submittedName>
</protein>
<evidence type="ECO:0000313" key="2">
    <source>
        <dbReference type="EMBL" id="RKS74138.1"/>
    </source>
</evidence>
<dbReference type="SUPFAM" id="SSF57997">
    <property type="entry name" value="Tropomyosin"/>
    <property type="match status" value="1"/>
</dbReference>
<organism evidence="2 3">
    <name type="scientific">Haloarcula quadrata</name>
    <dbReference type="NCBI Taxonomy" id="182779"/>
    <lineage>
        <taxon>Archaea</taxon>
        <taxon>Methanobacteriati</taxon>
        <taxon>Methanobacteriota</taxon>
        <taxon>Stenosarchaea group</taxon>
        <taxon>Halobacteria</taxon>
        <taxon>Halobacteriales</taxon>
        <taxon>Haloarculaceae</taxon>
        <taxon>Haloarcula</taxon>
    </lineage>
</organism>
<keyword evidence="3" id="KW-1185">Reference proteome</keyword>
<dbReference type="AlphaFoldDB" id="A0A495QMC6"/>
<gene>
    <name evidence="2" type="ORF">BDK61_4796</name>
</gene>
<proteinExistence type="predicted"/>
<dbReference type="Proteomes" id="UP000268233">
    <property type="component" value="Unassembled WGS sequence"/>
</dbReference>
<feature type="region of interest" description="Disordered" evidence="1">
    <location>
        <begin position="85"/>
        <end position="121"/>
    </location>
</feature>
<evidence type="ECO:0000256" key="1">
    <source>
        <dbReference type="SAM" id="MobiDB-lite"/>
    </source>
</evidence>